<name>A0A919ESU9_STRFL</name>
<organism evidence="1 2">
    <name type="scientific">Streptomyces filamentosus</name>
    <name type="common">Streptomyces roseosporus</name>
    <dbReference type="NCBI Taxonomy" id="67294"/>
    <lineage>
        <taxon>Bacteria</taxon>
        <taxon>Bacillati</taxon>
        <taxon>Actinomycetota</taxon>
        <taxon>Actinomycetes</taxon>
        <taxon>Kitasatosporales</taxon>
        <taxon>Streptomycetaceae</taxon>
        <taxon>Streptomyces</taxon>
    </lineage>
</organism>
<dbReference type="Proteomes" id="UP000632849">
    <property type="component" value="Unassembled WGS sequence"/>
</dbReference>
<dbReference type="InterPro" id="IPR022025">
    <property type="entry name" value="Amidoligase_2"/>
</dbReference>
<dbReference type="RefSeq" id="WP_190044187.1">
    <property type="nucleotide sequence ID" value="NZ_BNBE01000003.1"/>
</dbReference>
<evidence type="ECO:0000313" key="1">
    <source>
        <dbReference type="EMBL" id="GHG22736.1"/>
    </source>
</evidence>
<sequence>MGSGSRIDHQHHLVATTAAGLTIEAPAERVDLMPEGQRELIDQALAIQARWEANNGQATIEETMEYWGLRNRLRMEHDLWNGHGLIEDADREDVQDHDSPGFPPRATEPPAGIPVQRAAAQQVLDEVAAEHNAAAALQVQARDRWPDEREVSFVEDFEAFRQIHDAAWSRELRGEEAVPYLLEDATGGLGAREGGRGFGVEIEFVTDGDYDDQEEALRAIGRDLHEAGLARDSRQHGYHSQAAAGYTDAPNAWRLEDDCTVTGEIVSPILYDEPQTWQNLATVCEIVRRHGGGASERTGGHVHVGLHDYDHDVSNHTRLMQMYDHYEDVLFRLAANRIAPNSAHRGTEWCEPNFVPTGGYRSLSDVQRNGHGRAVNLSAAHGRQSDHGEFRLWDGSVDPAVIQTQINLSLGMVNAAVRGSAAHTRRGERMPLGRHRRDWGPDHRLRVGELETNSLHFRQFADEIFHRRAQMQQAASLYAVTRWQQPESQGW</sequence>
<dbReference type="Pfam" id="PF12224">
    <property type="entry name" value="Amidoligase_2"/>
    <property type="match status" value="1"/>
</dbReference>
<keyword evidence="2" id="KW-1185">Reference proteome</keyword>
<reference evidence="1" key="1">
    <citation type="journal article" date="2014" name="Int. J. Syst. Evol. Microbiol.">
        <title>Complete genome sequence of Corynebacterium casei LMG S-19264T (=DSM 44701T), isolated from a smear-ripened cheese.</title>
        <authorList>
            <consortium name="US DOE Joint Genome Institute (JGI-PGF)"/>
            <person name="Walter F."/>
            <person name="Albersmeier A."/>
            <person name="Kalinowski J."/>
            <person name="Ruckert C."/>
        </authorList>
    </citation>
    <scope>NUCLEOTIDE SEQUENCE</scope>
    <source>
        <strain evidence="1">JCM 4122</strain>
    </source>
</reference>
<evidence type="ECO:0000313" key="2">
    <source>
        <dbReference type="Proteomes" id="UP000632849"/>
    </source>
</evidence>
<protein>
    <recommendedName>
        <fullName evidence="3">Amidoligase enzyme</fullName>
    </recommendedName>
</protein>
<dbReference type="AlphaFoldDB" id="A0A919ESU9"/>
<dbReference type="EMBL" id="BNBE01000003">
    <property type="protein sequence ID" value="GHG22736.1"/>
    <property type="molecule type" value="Genomic_DNA"/>
</dbReference>
<gene>
    <name evidence="1" type="ORF">GCM10017667_68380</name>
</gene>
<reference evidence="1" key="2">
    <citation type="submission" date="2020-09" db="EMBL/GenBank/DDBJ databases">
        <authorList>
            <person name="Sun Q."/>
            <person name="Ohkuma M."/>
        </authorList>
    </citation>
    <scope>NUCLEOTIDE SEQUENCE</scope>
    <source>
        <strain evidence="1">JCM 4122</strain>
    </source>
</reference>
<proteinExistence type="predicted"/>
<accession>A0A919ESU9</accession>
<evidence type="ECO:0008006" key="3">
    <source>
        <dbReference type="Google" id="ProtNLM"/>
    </source>
</evidence>
<comment type="caution">
    <text evidence="1">The sequence shown here is derived from an EMBL/GenBank/DDBJ whole genome shotgun (WGS) entry which is preliminary data.</text>
</comment>